<feature type="region of interest" description="Disordered" evidence="1">
    <location>
        <begin position="1"/>
        <end position="277"/>
    </location>
</feature>
<feature type="compositionally biased region" description="Low complexity" evidence="1">
    <location>
        <begin position="163"/>
        <end position="173"/>
    </location>
</feature>
<keyword evidence="3" id="KW-1185">Reference proteome</keyword>
<dbReference type="Proteomes" id="UP000193467">
    <property type="component" value="Unassembled WGS sequence"/>
</dbReference>
<accession>A0A1Y2FJB3</accession>
<name>A0A1Y2FJB3_9BASI</name>
<protein>
    <submittedName>
        <fullName evidence="2">Uncharacterized protein</fullName>
    </submittedName>
</protein>
<evidence type="ECO:0000313" key="3">
    <source>
        <dbReference type="Proteomes" id="UP000193467"/>
    </source>
</evidence>
<dbReference type="InParanoid" id="A0A1Y2FJB3"/>
<sequence>MVSPFSCFSPSYHETLPPRHSSQQTQGRPSIPQFSTNGLPAAPPSPNAYQRTRGKSVDFAAGSRQQGGGATGLSAKASRRRSAGPDGGKRISKDLIGAPTNFTHVGGHGAPAAAGGPQSAETDRSLAAIRAAMEGSSPPVAPNPVPSVSPSSTSLPLTDHTNSRPITPSSRPLSPSPKPPNPTANARQRKPPPPVTASVIRQAGPEAVAASQRPTSPVPTLPPGFATTPLPSSHPLLDQSRQAEPREVGATEEKETEKEAETEAPKQQQQQALYDEQGRLLQRDPAGGYMTATAKGRFDVGMKALEDALRLD</sequence>
<dbReference type="EMBL" id="MCGR01000020">
    <property type="protein sequence ID" value="ORY82895.1"/>
    <property type="molecule type" value="Genomic_DNA"/>
</dbReference>
<feature type="compositionally biased region" description="Basic and acidic residues" evidence="1">
    <location>
        <begin position="241"/>
        <end position="264"/>
    </location>
</feature>
<evidence type="ECO:0000256" key="1">
    <source>
        <dbReference type="SAM" id="MobiDB-lite"/>
    </source>
</evidence>
<organism evidence="2 3">
    <name type="scientific">Leucosporidium creatinivorum</name>
    <dbReference type="NCBI Taxonomy" id="106004"/>
    <lineage>
        <taxon>Eukaryota</taxon>
        <taxon>Fungi</taxon>
        <taxon>Dikarya</taxon>
        <taxon>Basidiomycota</taxon>
        <taxon>Pucciniomycotina</taxon>
        <taxon>Microbotryomycetes</taxon>
        <taxon>Leucosporidiales</taxon>
        <taxon>Leucosporidium</taxon>
    </lineage>
</organism>
<feature type="compositionally biased region" description="Polar residues" evidence="1">
    <location>
        <begin position="20"/>
        <end position="38"/>
    </location>
</feature>
<gene>
    <name evidence="2" type="ORF">BCR35DRAFT_303517</name>
</gene>
<comment type="caution">
    <text evidence="2">The sequence shown here is derived from an EMBL/GenBank/DDBJ whole genome shotgun (WGS) entry which is preliminary data.</text>
</comment>
<evidence type="ECO:0000313" key="2">
    <source>
        <dbReference type="EMBL" id="ORY82895.1"/>
    </source>
</evidence>
<proteinExistence type="predicted"/>
<dbReference type="AlphaFoldDB" id="A0A1Y2FJB3"/>
<reference evidence="2 3" key="1">
    <citation type="submission" date="2016-07" db="EMBL/GenBank/DDBJ databases">
        <title>Pervasive Adenine N6-methylation of Active Genes in Fungi.</title>
        <authorList>
            <consortium name="DOE Joint Genome Institute"/>
            <person name="Mondo S.J."/>
            <person name="Dannebaum R.O."/>
            <person name="Kuo R.C."/>
            <person name="Labutti K."/>
            <person name="Haridas S."/>
            <person name="Kuo A."/>
            <person name="Salamov A."/>
            <person name="Ahrendt S.R."/>
            <person name="Lipzen A."/>
            <person name="Sullivan W."/>
            <person name="Andreopoulos W.B."/>
            <person name="Clum A."/>
            <person name="Lindquist E."/>
            <person name="Daum C."/>
            <person name="Ramamoorthy G.K."/>
            <person name="Gryganskyi A."/>
            <person name="Culley D."/>
            <person name="Magnuson J.K."/>
            <person name="James T.Y."/>
            <person name="O'Malley M.A."/>
            <person name="Stajich J.E."/>
            <person name="Spatafora J.W."/>
            <person name="Visel A."/>
            <person name="Grigoriev I.V."/>
        </authorList>
    </citation>
    <scope>NUCLEOTIDE SEQUENCE [LARGE SCALE GENOMIC DNA]</scope>
    <source>
        <strain evidence="2 3">62-1032</strain>
    </source>
</reference>